<dbReference type="Pfam" id="PF01887">
    <property type="entry name" value="SAM_HAT_N"/>
    <property type="match status" value="1"/>
</dbReference>
<dbReference type="SUPFAM" id="SSF102522">
    <property type="entry name" value="Bacterial fluorinating enzyme, N-terminal domain"/>
    <property type="match status" value="1"/>
</dbReference>
<feature type="domain" description="S-adenosyl-l-methionine hydroxide adenosyltransferase N-terminal" evidence="1">
    <location>
        <begin position="6"/>
        <end position="141"/>
    </location>
</feature>
<organism evidence="2 3">
    <name type="scientific">Streptomyces hygroscopicus</name>
    <dbReference type="NCBI Taxonomy" id="1912"/>
    <lineage>
        <taxon>Bacteria</taxon>
        <taxon>Bacillati</taxon>
        <taxon>Actinomycetota</taxon>
        <taxon>Actinomycetes</taxon>
        <taxon>Kitasatosporales</taxon>
        <taxon>Streptomycetaceae</taxon>
        <taxon>Streptomyces</taxon>
        <taxon>Streptomyces violaceusniger group</taxon>
    </lineage>
</organism>
<gene>
    <name evidence="2" type="ORF">TPA0910_05360</name>
</gene>
<evidence type="ECO:0000313" key="3">
    <source>
        <dbReference type="Proteomes" id="UP001054854"/>
    </source>
</evidence>
<dbReference type="EMBL" id="BNEK01000002">
    <property type="protein sequence ID" value="GHJ26103.1"/>
    <property type="molecule type" value="Genomic_DNA"/>
</dbReference>
<evidence type="ECO:0000259" key="1">
    <source>
        <dbReference type="Pfam" id="PF01887"/>
    </source>
</evidence>
<evidence type="ECO:0000313" key="2">
    <source>
        <dbReference type="EMBL" id="GHJ26103.1"/>
    </source>
</evidence>
<reference evidence="2" key="1">
    <citation type="submission" date="2024-05" db="EMBL/GenBank/DDBJ databases">
        <title>Whole genome shotgun sequence of Streptomyces hygroscopicus NBRC 113678.</title>
        <authorList>
            <person name="Komaki H."/>
            <person name="Tamura T."/>
        </authorList>
    </citation>
    <scope>NUCLEOTIDE SEQUENCE</scope>
    <source>
        <strain evidence="2">N11-34</strain>
    </source>
</reference>
<comment type="caution">
    <text evidence="2">The sequence shown here is derived from an EMBL/GenBank/DDBJ whole genome shotgun (WGS) entry which is preliminary data.</text>
</comment>
<proteinExistence type="predicted"/>
<name>A0ABQ3TRY9_STRHY</name>
<dbReference type="SUPFAM" id="SSF101852">
    <property type="entry name" value="Bacterial fluorinating enzyme, C-terminal domain"/>
    <property type="match status" value="1"/>
</dbReference>
<keyword evidence="3" id="KW-1185">Reference proteome</keyword>
<dbReference type="InterPro" id="IPR046469">
    <property type="entry name" value="SAM_HAT_N"/>
</dbReference>
<dbReference type="InterPro" id="IPR023227">
    <property type="entry name" value="SAM_OH_AdoTrfase_C_sf"/>
</dbReference>
<sequence length="256" mass="28468">MRRVVVVTDCTDVAFNEMCGAIHREADRIGQPVVVEPVVPVVPFSEINASFLTMLMADNYPEGTVLYTLVSKTNNLERTHEVIWGETLSGHLFVGSNFGYFGWLARDLGVKRVYEIKDVPQTPFSGKTFIAPIVARIAATDEEELTRHPYDVHDIHDVDIPAGSVVHVDNFGNAKLKVDVGALRNRDVVTLSVNGKPVCEATYIESQIYLEREQGKVVLYRSTSFEDMTDVGMVRGDFAGHHSVRVGDQVSWSVSR</sequence>
<dbReference type="RefSeq" id="WP_079150062.1">
    <property type="nucleotide sequence ID" value="NZ_BBON01000024.1"/>
</dbReference>
<dbReference type="InterPro" id="IPR023228">
    <property type="entry name" value="SAM_OH_AdoTrfase_N_sf"/>
</dbReference>
<accession>A0ABQ3TRY9</accession>
<dbReference type="Gene3D" id="3.40.50.10790">
    <property type="entry name" value="S-adenosyl-l-methionine hydroxide adenosyltransferase, N-terminal"/>
    <property type="match status" value="1"/>
</dbReference>
<protein>
    <recommendedName>
        <fullName evidence="1">S-adenosyl-l-methionine hydroxide adenosyltransferase N-terminal domain-containing protein</fullName>
    </recommendedName>
</protein>
<dbReference type="Proteomes" id="UP001054854">
    <property type="component" value="Unassembled WGS sequence"/>
</dbReference>